<dbReference type="Pfam" id="PF00015">
    <property type="entry name" value="MCPsignal"/>
    <property type="match status" value="1"/>
</dbReference>
<evidence type="ECO:0000256" key="2">
    <source>
        <dbReference type="ARBA" id="ARBA00029447"/>
    </source>
</evidence>
<dbReference type="Pfam" id="PF00672">
    <property type="entry name" value="HAMP"/>
    <property type="match status" value="1"/>
</dbReference>
<proteinExistence type="inferred from homology"/>
<keyword evidence="5" id="KW-0812">Transmembrane</keyword>
<dbReference type="InterPro" id="IPR003660">
    <property type="entry name" value="HAMP_dom"/>
</dbReference>
<feature type="transmembrane region" description="Helical" evidence="5">
    <location>
        <begin position="7"/>
        <end position="28"/>
    </location>
</feature>
<name>A0A410DX16_9CLOT</name>
<keyword evidence="4" id="KW-0175">Coiled coil</keyword>
<accession>A0A410DX16</accession>
<dbReference type="SUPFAM" id="SSF58104">
    <property type="entry name" value="Methyl-accepting chemotaxis protein (MCP) signaling domain"/>
    <property type="match status" value="1"/>
</dbReference>
<dbReference type="Gene3D" id="1.10.287.950">
    <property type="entry name" value="Methyl-accepting chemotaxis protein"/>
    <property type="match status" value="1"/>
</dbReference>
<dbReference type="RefSeq" id="WP_128214432.1">
    <property type="nucleotide sequence ID" value="NZ_CP025746.1"/>
</dbReference>
<dbReference type="GO" id="GO:0007165">
    <property type="term" value="P:signal transduction"/>
    <property type="evidence" value="ECO:0007669"/>
    <property type="project" value="UniProtKB-KW"/>
</dbReference>
<dbReference type="AlphaFoldDB" id="A0A410DX16"/>
<keyword evidence="5" id="KW-1133">Transmembrane helix</keyword>
<keyword evidence="9" id="KW-1185">Reference proteome</keyword>
<evidence type="ECO:0000256" key="4">
    <source>
        <dbReference type="SAM" id="Coils"/>
    </source>
</evidence>
<dbReference type="CDD" id="cd06225">
    <property type="entry name" value="HAMP"/>
    <property type="match status" value="1"/>
</dbReference>
<dbReference type="Gene3D" id="6.10.340.10">
    <property type="match status" value="1"/>
</dbReference>
<comment type="similarity">
    <text evidence="2">Belongs to the methyl-accepting chemotaxis (MCP) protein family.</text>
</comment>
<dbReference type="PROSITE" id="PS50111">
    <property type="entry name" value="CHEMOTAXIS_TRANSDUC_2"/>
    <property type="match status" value="1"/>
</dbReference>
<dbReference type="OrthoDB" id="1887545at2"/>
<feature type="transmembrane region" description="Helical" evidence="5">
    <location>
        <begin position="157"/>
        <end position="180"/>
    </location>
</feature>
<evidence type="ECO:0008006" key="10">
    <source>
        <dbReference type="Google" id="ProtNLM"/>
    </source>
</evidence>
<evidence type="ECO:0000259" key="7">
    <source>
        <dbReference type="PROSITE" id="PS50885"/>
    </source>
</evidence>
<keyword evidence="5" id="KW-0472">Membrane</keyword>
<dbReference type="InterPro" id="IPR004089">
    <property type="entry name" value="MCPsignal_dom"/>
</dbReference>
<evidence type="ECO:0000256" key="5">
    <source>
        <dbReference type="SAM" id="Phobius"/>
    </source>
</evidence>
<reference evidence="8 9" key="1">
    <citation type="submission" date="2018-01" db="EMBL/GenBank/DDBJ databases">
        <title>Genome Sequencing and Assembly of Anaerobacter polyendosporus strain CT4.</title>
        <authorList>
            <person name="Tachaapaikoon C."/>
            <person name="Sutheeworapong S."/>
            <person name="Jenjaroenpun P."/>
            <person name="Wongsurawat T."/>
            <person name="Nookeaw I."/>
            <person name="Cheawchanlertfa P."/>
            <person name="Kosugi A."/>
            <person name="Cheevadhanarak S."/>
            <person name="Ratanakhanokchai K."/>
        </authorList>
    </citation>
    <scope>NUCLEOTIDE SEQUENCE [LARGE SCALE GENOMIC DNA]</scope>
    <source>
        <strain evidence="8 9">CT4</strain>
    </source>
</reference>
<dbReference type="PROSITE" id="PS51257">
    <property type="entry name" value="PROKAR_LIPOPROTEIN"/>
    <property type="match status" value="1"/>
</dbReference>
<evidence type="ECO:0000256" key="1">
    <source>
        <dbReference type="ARBA" id="ARBA00023224"/>
    </source>
</evidence>
<organism evidence="8 9">
    <name type="scientific">Clostridium manihotivorum</name>
    <dbReference type="NCBI Taxonomy" id="2320868"/>
    <lineage>
        <taxon>Bacteria</taxon>
        <taxon>Bacillati</taxon>
        <taxon>Bacillota</taxon>
        <taxon>Clostridia</taxon>
        <taxon>Eubacteriales</taxon>
        <taxon>Clostridiaceae</taxon>
        <taxon>Clostridium</taxon>
    </lineage>
</organism>
<evidence type="ECO:0000256" key="3">
    <source>
        <dbReference type="PROSITE-ProRule" id="PRU00284"/>
    </source>
</evidence>
<keyword evidence="1 3" id="KW-0807">Transducer</keyword>
<dbReference type="PROSITE" id="PS50885">
    <property type="entry name" value="HAMP"/>
    <property type="match status" value="1"/>
</dbReference>
<evidence type="ECO:0000313" key="8">
    <source>
        <dbReference type="EMBL" id="QAA33706.1"/>
    </source>
</evidence>
<dbReference type="EMBL" id="CP025746">
    <property type="protein sequence ID" value="QAA33706.1"/>
    <property type="molecule type" value="Genomic_DNA"/>
</dbReference>
<evidence type="ECO:0000313" key="9">
    <source>
        <dbReference type="Proteomes" id="UP000286268"/>
    </source>
</evidence>
<sequence length="542" mass="59660">MSLPKKISLIFNSLLIVILFSCLSFVYITNKTTMIKQEESKSLAVIQAIEASLYKDEPTENIQRTLDNIKKSDNDIKDFDIYDIDGDSTDVAAIDKGKIGKKADPEDIKAAKEDRTVTIVEDGVIDVTTPVHIDGKVKYVAGIQFSLDDELENIHSMLLNLVLIGIGFNLFGYIVISIVTRKFISKPLKKLVSLSDEIGRGNLDVSFGREVNRKDEIGDLSNSLKNSANNTRVLVEEIISNSSELNSGSSELAYSVGKVAEDLKVINSSVKQISEVIEENSAATEEANSYTEEVESTSYEIYEKVKSGSESATEIRERALKVKSLATESKKELEVLYKEKSNQIVKAMENVKVLEEIVLMADTISSIASQTNLLALNAAIEAARAGEAGRGFAVVADEVRKLAEQSSESVSTIHKTITDVREAFDNLSLNTEDILKFINDKITPDYEMLVNVGNQYEEDAEQIFNLYDYLSTSIKQIVEAVQQTSNTIQAVAASSQQSAESSQDILKVMNEISASTDIVAETSTKQVKMAENLSDMVGKFKI</sequence>
<dbReference type="PANTHER" id="PTHR32089:SF112">
    <property type="entry name" value="LYSOZYME-LIKE PROTEIN-RELATED"/>
    <property type="match status" value="1"/>
</dbReference>
<dbReference type="Proteomes" id="UP000286268">
    <property type="component" value="Chromosome"/>
</dbReference>
<feature type="coiled-coil region" evidence="4">
    <location>
        <begin position="330"/>
        <end position="357"/>
    </location>
</feature>
<evidence type="ECO:0000259" key="6">
    <source>
        <dbReference type="PROSITE" id="PS50111"/>
    </source>
</evidence>
<dbReference type="PANTHER" id="PTHR32089">
    <property type="entry name" value="METHYL-ACCEPTING CHEMOTAXIS PROTEIN MCPB"/>
    <property type="match status" value="1"/>
</dbReference>
<gene>
    <name evidence="8" type="ORF">C1I91_19900</name>
</gene>
<feature type="domain" description="Methyl-accepting transducer" evidence="6">
    <location>
        <begin position="255"/>
        <end position="513"/>
    </location>
</feature>
<protein>
    <recommendedName>
        <fullName evidence="10">Methyl-accepting chemotaxis protein</fullName>
    </recommendedName>
</protein>
<dbReference type="SMART" id="SM00283">
    <property type="entry name" value="MA"/>
    <property type="match status" value="1"/>
</dbReference>
<feature type="domain" description="HAMP" evidence="7">
    <location>
        <begin position="182"/>
        <end position="236"/>
    </location>
</feature>
<dbReference type="GO" id="GO:0016020">
    <property type="term" value="C:membrane"/>
    <property type="evidence" value="ECO:0007669"/>
    <property type="project" value="InterPro"/>
</dbReference>
<dbReference type="KEGG" id="cmah:C1I91_19900"/>